<keyword evidence="2" id="KW-1185">Reference proteome</keyword>
<dbReference type="RefSeq" id="WP_382225401.1">
    <property type="nucleotide sequence ID" value="NZ_JBHTCA010000014.1"/>
</dbReference>
<gene>
    <name evidence="1" type="ORF">ACFQPB_16140</name>
</gene>
<sequence length="100" mass="11352">MIQIEGFNICLIESGEMYGEGGCQLHILDEPLVEFYDAKIDSPRYGRRGQFITRYHSTTLLGIDFRHGLALDGAVPAWNISPKGMRDLKRYLKGFMLELG</sequence>
<evidence type="ECO:0000313" key="2">
    <source>
        <dbReference type="Proteomes" id="UP001596501"/>
    </source>
</evidence>
<proteinExistence type="predicted"/>
<accession>A0ABW2QLU9</accession>
<reference evidence="2" key="1">
    <citation type="journal article" date="2019" name="Int. J. Syst. Evol. Microbiol.">
        <title>The Global Catalogue of Microorganisms (GCM) 10K type strain sequencing project: providing services to taxonomists for standard genome sequencing and annotation.</title>
        <authorList>
            <consortium name="The Broad Institute Genomics Platform"/>
            <consortium name="The Broad Institute Genome Sequencing Center for Infectious Disease"/>
            <person name="Wu L."/>
            <person name="Ma J."/>
        </authorList>
    </citation>
    <scope>NUCLEOTIDE SEQUENCE [LARGE SCALE GENOMIC DNA]</scope>
    <source>
        <strain evidence="2">CGMCC 1.12371</strain>
    </source>
</reference>
<organism evidence="1 2">
    <name type="scientific">Hydrogenophaga atypica</name>
    <dbReference type="NCBI Taxonomy" id="249409"/>
    <lineage>
        <taxon>Bacteria</taxon>
        <taxon>Pseudomonadati</taxon>
        <taxon>Pseudomonadota</taxon>
        <taxon>Betaproteobacteria</taxon>
        <taxon>Burkholderiales</taxon>
        <taxon>Comamonadaceae</taxon>
        <taxon>Hydrogenophaga</taxon>
    </lineage>
</organism>
<protein>
    <submittedName>
        <fullName evidence="1">Uncharacterized protein</fullName>
    </submittedName>
</protein>
<name>A0ABW2QLU9_9BURK</name>
<comment type="caution">
    <text evidence="1">The sequence shown here is derived from an EMBL/GenBank/DDBJ whole genome shotgun (WGS) entry which is preliminary data.</text>
</comment>
<dbReference type="EMBL" id="JBHTCA010000014">
    <property type="protein sequence ID" value="MFC7410396.1"/>
    <property type="molecule type" value="Genomic_DNA"/>
</dbReference>
<dbReference type="Proteomes" id="UP001596501">
    <property type="component" value="Unassembled WGS sequence"/>
</dbReference>
<evidence type="ECO:0000313" key="1">
    <source>
        <dbReference type="EMBL" id="MFC7410396.1"/>
    </source>
</evidence>